<dbReference type="Proteomes" id="UP000228987">
    <property type="component" value="Unassembled WGS sequence"/>
</dbReference>
<evidence type="ECO:0000313" key="2">
    <source>
        <dbReference type="EMBL" id="PCJ41734.1"/>
    </source>
</evidence>
<evidence type="ECO:0000256" key="1">
    <source>
        <dbReference type="SAM" id="SignalP"/>
    </source>
</evidence>
<accession>A0A2A5CCW6</accession>
<comment type="caution">
    <text evidence="2">The sequence shown here is derived from an EMBL/GenBank/DDBJ whole genome shotgun (WGS) entry which is preliminary data.</text>
</comment>
<sequence length="303" mass="33640">MIKRLFCLAILGQAFSVHAQEADIVGSWNQPAPGLSLGGVAALFGFIEDAIERADGPPVVDFLGIPLNEEALSRALAYDSALLGVPEHVCMRHPSQYSYWGPAQLRIAAQLDYNLDAISYTIGGTFRRADRTIWLDGRDHPSEYAPHTWAGFTTGHWENGTLITTTTHLKWGWIRRNGVPSSDQATVTTYYQRNGDVLTITWFVDDPHYLTDTYIKSVDFIVTPRGISTASFTVEAADTGSDVFSQCLNRAEIFRPELHYVPHYLPGENPFIGEWAEEIGVPVEATLGGAETAYPEYKEQLQE</sequence>
<feature type="signal peptide" evidence="1">
    <location>
        <begin position="1"/>
        <end position="19"/>
    </location>
</feature>
<protein>
    <submittedName>
        <fullName evidence="2">Uncharacterized protein</fullName>
    </submittedName>
</protein>
<reference evidence="3" key="1">
    <citation type="submission" date="2017-08" db="EMBL/GenBank/DDBJ databases">
        <title>A dynamic microbial community with high functional redundancy inhabits the cold, oxic subseafloor aquifer.</title>
        <authorList>
            <person name="Tully B.J."/>
            <person name="Wheat C.G."/>
            <person name="Glazer B.T."/>
            <person name="Huber J.A."/>
        </authorList>
    </citation>
    <scope>NUCLEOTIDE SEQUENCE [LARGE SCALE GENOMIC DNA]</scope>
</reference>
<dbReference type="EMBL" id="NVWI01000004">
    <property type="protein sequence ID" value="PCJ41734.1"/>
    <property type="molecule type" value="Genomic_DNA"/>
</dbReference>
<evidence type="ECO:0000313" key="3">
    <source>
        <dbReference type="Proteomes" id="UP000228987"/>
    </source>
</evidence>
<gene>
    <name evidence="2" type="ORF">COA71_06900</name>
</gene>
<organism evidence="2 3">
    <name type="scientific">SAR86 cluster bacterium</name>
    <dbReference type="NCBI Taxonomy" id="2030880"/>
    <lineage>
        <taxon>Bacteria</taxon>
        <taxon>Pseudomonadati</taxon>
        <taxon>Pseudomonadota</taxon>
        <taxon>Gammaproteobacteria</taxon>
        <taxon>SAR86 cluster</taxon>
    </lineage>
</organism>
<proteinExistence type="predicted"/>
<name>A0A2A5CCW6_9GAMM</name>
<dbReference type="AlphaFoldDB" id="A0A2A5CCW6"/>
<feature type="chain" id="PRO_5012946820" evidence="1">
    <location>
        <begin position="20"/>
        <end position="303"/>
    </location>
</feature>
<keyword evidence="1" id="KW-0732">Signal</keyword>